<dbReference type="InterPro" id="IPR033421">
    <property type="entry name" value="Rit1_DUSP-like"/>
</dbReference>
<dbReference type="GO" id="GO:0019988">
    <property type="term" value="P:charged-tRNA amino acid modification"/>
    <property type="evidence" value="ECO:0007669"/>
    <property type="project" value="InterPro"/>
</dbReference>
<evidence type="ECO:0000259" key="1">
    <source>
        <dbReference type="Pfam" id="PF04179"/>
    </source>
</evidence>
<dbReference type="Pfam" id="PF04179">
    <property type="entry name" value="Init_tRNA_PT"/>
    <property type="match status" value="1"/>
</dbReference>
<dbReference type="OrthoDB" id="45256at2759"/>
<dbReference type="GO" id="GO:0043399">
    <property type="term" value="F:tRNA adenosine(64)-2'-O-ribosylphosphate transferase activity"/>
    <property type="evidence" value="ECO:0007669"/>
    <property type="project" value="InterPro"/>
</dbReference>
<evidence type="ECO:0000313" key="4">
    <source>
        <dbReference type="Proteomes" id="UP000310066"/>
    </source>
</evidence>
<dbReference type="PIRSF" id="PIRSF007747">
    <property type="entry name" value="Ribosyl_Ptfrase"/>
    <property type="match status" value="1"/>
</dbReference>
<dbReference type="InterPro" id="IPR007306">
    <property type="entry name" value="Rit1"/>
</dbReference>
<feature type="domain" description="Rit1 N-terminal" evidence="2">
    <location>
        <begin position="33"/>
        <end position="290"/>
    </location>
</feature>
<dbReference type="Pfam" id="PF17184">
    <property type="entry name" value="Rit1_C"/>
    <property type="match status" value="1"/>
</dbReference>
<reference evidence="3 4" key="1">
    <citation type="submission" date="2017-03" db="EMBL/GenBank/DDBJ databases">
        <title>Genomes of endolithic fungi from Antarctica.</title>
        <authorList>
            <person name="Coleine C."/>
            <person name="Masonjones S."/>
            <person name="Stajich J.E."/>
        </authorList>
    </citation>
    <scope>NUCLEOTIDE SEQUENCE [LARGE SCALE GENOMIC DNA]</scope>
    <source>
        <strain evidence="3 4">CCFEE 5311</strain>
    </source>
</reference>
<evidence type="ECO:0000313" key="3">
    <source>
        <dbReference type="EMBL" id="TKA35246.1"/>
    </source>
</evidence>
<proteinExistence type="predicted"/>
<feature type="domain" description="Rit1 DUSP-like" evidence="1">
    <location>
        <begin position="347"/>
        <end position="457"/>
    </location>
</feature>
<sequence>MHSIVGSMPRPLQESDLIFAPAASSFKTALGELKRSHLSITNRLQSIKQDAEFVLEVSEAYDLPLVANERCGSWYIPPDRKAGSAYFKSTDGHFGEWSFSLRRLNLQVLDVLGEYGGCIIVDSTRRGKSMPDALSKTIPIWIAVLDRLLFPQKSVYHGLHTPPDVVSLSEHAQIEARIPGFVESLRGLDLDLEQLRSTLMRPMLPVWITPGCAHDLSSIARQPDHSLVVLVTASNCTSGGSQNVSNYVQGAADDSESWALGLGPSTFWANNALLLNAPESALPSLIERIVAESSKVSSVRLPTLIKPSNNIWIANNASAEQVYAEFDIIICCSVTADTVLKTALKSSYIHLACSNGKNGSRQLRTELPELRVLASKILQSSRILVTCETGKDLAVGVALAILCTLYSSDGRLRLDSTDEAPDFVSKTLIKHRLSWIMVSIPDAAPSRATLQSVNAYLMG</sequence>
<name>A0A4U0UKA0_9PEZI</name>
<dbReference type="EMBL" id="NAJP01000071">
    <property type="protein sequence ID" value="TKA35246.1"/>
    <property type="molecule type" value="Genomic_DNA"/>
</dbReference>
<dbReference type="GO" id="GO:0005737">
    <property type="term" value="C:cytoplasm"/>
    <property type="evidence" value="ECO:0007669"/>
    <property type="project" value="TreeGrafter"/>
</dbReference>
<dbReference type="STRING" id="329885.A0A4U0UKA0"/>
<dbReference type="AlphaFoldDB" id="A0A4U0UKA0"/>
<accession>A0A4U0UKA0</accession>
<dbReference type="Proteomes" id="UP000310066">
    <property type="component" value="Unassembled WGS sequence"/>
</dbReference>
<evidence type="ECO:0008006" key="5">
    <source>
        <dbReference type="Google" id="ProtNLM"/>
    </source>
</evidence>
<organism evidence="3 4">
    <name type="scientific">Friedmanniomyces endolithicus</name>
    <dbReference type="NCBI Taxonomy" id="329885"/>
    <lineage>
        <taxon>Eukaryota</taxon>
        <taxon>Fungi</taxon>
        <taxon>Dikarya</taxon>
        <taxon>Ascomycota</taxon>
        <taxon>Pezizomycotina</taxon>
        <taxon>Dothideomycetes</taxon>
        <taxon>Dothideomycetidae</taxon>
        <taxon>Mycosphaerellales</taxon>
        <taxon>Teratosphaeriaceae</taxon>
        <taxon>Friedmanniomyces</taxon>
    </lineage>
</organism>
<protein>
    <recommendedName>
        <fullName evidence="5">Initiator tRNA phosphoribosyl transferase</fullName>
    </recommendedName>
</protein>
<dbReference type="PANTHER" id="PTHR31811:SF0">
    <property type="entry name" value="TRNA A64-2'-O-RIBOSYLPHOSPHATE TRANSFERASE"/>
    <property type="match status" value="1"/>
</dbReference>
<evidence type="ECO:0000259" key="2">
    <source>
        <dbReference type="Pfam" id="PF17184"/>
    </source>
</evidence>
<dbReference type="PANTHER" id="PTHR31811">
    <property type="entry name" value="TRNA A64-2'-O-RIBOSYLPHOSPHATE TRANSFERASE"/>
    <property type="match status" value="1"/>
</dbReference>
<comment type="caution">
    <text evidence="3">The sequence shown here is derived from an EMBL/GenBank/DDBJ whole genome shotgun (WGS) entry which is preliminary data.</text>
</comment>
<dbReference type="InterPro" id="IPR033449">
    <property type="entry name" value="Rit1_N"/>
</dbReference>
<gene>
    <name evidence="3" type="ORF">B0A54_12521</name>
</gene>